<reference evidence="14 15" key="1">
    <citation type="submission" date="2018-05" db="EMBL/GenBank/DDBJ databases">
        <title>Genomic Encyclopedia of Type Strains, Phase IV (KMG-IV): sequencing the most valuable type-strain genomes for metagenomic binning, comparative biology and taxonomic classification.</title>
        <authorList>
            <person name="Goeker M."/>
        </authorList>
    </citation>
    <scope>NUCLEOTIDE SEQUENCE [LARGE SCALE GENOMIC DNA]</scope>
    <source>
        <strain evidence="14 15">DSM 28579</strain>
    </source>
</reference>
<evidence type="ECO:0000256" key="2">
    <source>
        <dbReference type="ARBA" id="ARBA00022448"/>
    </source>
</evidence>
<proteinExistence type="inferred from homology"/>
<dbReference type="GO" id="GO:0009279">
    <property type="term" value="C:cell outer membrane"/>
    <property type="evidence" value="ECO:0007669"/>
    <property type="project" value="UniProtKB-SubCell"/>
</dbReference>
<dbReference type="Gene3D" id="2.40.170.20">
    <property type="entry name" value="TonB-dependent receptor, beta-barrel domain"/>
    <property type="match status" value="1"/>
</dbReference>
<evidence type="ECO:0000259" key="13">
    <source>
        <dbReference type="Pfam" id="PF07715"/>
    </source>
</evidence>
<dbReference type="PANTHER" id="PTHR30069:SF29">
    <property type="entry name" value="HEMOGLOBIN AND HEMOGLOBIN-HAPTOGLOBIN-BINDING PROTEIN 1-RELATED"/>
    <property type="match status" value="1"/>
</dbReference>
<sequence length="688" mass="77958">MKNATKPVAVAHFKRWKNQACAVFNSLGKEVKVGVLLVAYMTSCPSTGVFAEEPQKKLQPKEDEVTLEEVVVSAQRSTATYADIARVVSVITKTEIEQAGVQSINELLEFALNVDVRQRGQHGIQADITIRGGSFDQVLVLLNGVNVSDPQTGHLSLNLPVSLEAIERVEVISGSTSRIYGPNAFTGAVNFITGSYEDNVAIAKLEGGEHGLWNGSLTTTLQGKNARHLLSLGYKTSDGYITNSDYKMMNSFYQGQYQAKKAKYDLQLGRTSRNFGANTFYTPKYPNQYEDVQTNFISAKATFEGKVKFTPTVYYRRQTDRFELYRDMKDAPSWYKKHNNHVTDVYGLNLNASFSWALGKTAIGGEFRSENVLSNVLGKPRDKKRVHGEANAFYDKEDDRNNISLFLEHTIGLWNDRFTATAGVMANYNDSFEDELSWFPGVDVSLKLTDNWKLYGTANKALRLPTFTDLYYNSPTHKGNIDLVPEEATSYEVGIKYSGNGIQAHVAYFFRAGENLIDWTKEKTTDDKWVARNFTDIDMSGYEASFKMRPFLWNEKWDFLRSINLSYSFTDVDNVESQRISAYVLDHLKHKFDGEITLGIMKNLFFTTHASWQDRAGSFGYYANPKATSIEKEYAPFWLLNSRLTWQKENYELYLQASNLLDNEYYDIGNVVQPGRWITAGAKIKLYL</sequence>
<dbReference type="SUPFAM" id="SSF56935">
    <property type="entry name" value="Porins"/>
    <property type="match status" value="1"/>
</dbReference>
<dbReference type="EMBL" id="QENZ01000005">
    <property type="protein sequence ID" value="PVX49838.1"/>
    <property type="molecule type" value="Genomic_DNA"/>
</dbReference>
<comment type="similarity">
    <text evidence="10 11">Belongs to the TonB-dependent receptor family.</text>
</comment>
<comment type="subcellular location">
    <subcellularLocation>
        <location evidence="1 10">Cell outer membrane</location>
        <topology evidence="1 10">Multi-pass membrane protein</topology>
    </subcellularLocation>
</comment>
<dbReference type="InterPro" id="IPR039426">
    <property type="entry name" value="TonB-dep_rcpt-like"/>
</dbReference>
<evidence type="ECO:0000256" key="4">
    <source>
        <dbReference type="ARBA" id="ARBA00022692"/>
    </source>
</evidence>
<dbReference type="InterPro" id="IPR037066">
    <property type="entry name" value="Plug_dom_sf"/>
</dbReference>
<dbReference type="RefSeq" id="WP_116496699.1">
    <property type="nucleotide sequence ID" value="NZ_QENZ01000005.1"/>
</dbReference>
<gene>
    <name evidence="14" type="ORF">C7377_1473</name>
</gene>
<dbReference type="InterPro" id="IPR000531">
    <property type="entry name" value="Beta-barrel_TonB"/>
</dbReference>
<dbReference type="GO" id="GO:0015344">
    <property type="term" value="F:siderophore uptake transmembrane transporter activity"/>
    <property type="evidence" value="ECO:0007669"/>
    <property type="project" value="TreeGrafter"/>
</dbReference>
<keyword evidence="15" id="KW-1185">Reference proteome</keyword>
<evidence type="ECO:0000256" key="5">
    <source>
        <dbReference type="ARBA" id="ARBA00022729"/>
    </source>
</evidence>
<keyword evidence="2 10" id="KW-0813">Transport</keyword>
<evidence type="ECO:0000256" key="7">
    <source>
        <dbReference type="ARBA" id="ARBA00023136"/>
    </source>
</evidence>
<evidence type="ECO:0000259" key="12">
    <source>
        <dbReference type="Pfam" id="PF00593"/>
    </source>
</evidence>
<dbReference type="Proteomes" id="UP000251835">
    <property type="component" value="Unassembled WGS sequence"/>
</dbReference>
<feature type="domain" description="TonB-dependent receptor-like beta-barrel" evidence="12">
    <location>
        <begin position="253"/>
        <end position="660"/>
    </location>
</feature>
<dbReference type="OrthoDB" id="9758472at2"/>
<dbReference type="Pfam" id="PF00593">
    <property type="entry name" value="TonB_dep_Rec_b-barrel"/>
    <property type="match status" value="1"/>
</dbReference>
<keyword evidence="3 10" id="KW-1134">Transmembrane beta strand</keyword>
<accession>A0A7L4UNC7</accession>
<evidence type="ECO:0000313" key="15">
    <source>
        <dbReference type="Proteomes" id="UP000251835"/>
    </source>
</evidence>
<keyword evidence="6 11" id="KW-0798">TonB box</keyword>
<comment type="caution">
    <text evidence="14">The sequence shown here is derived from an EMBL/GenBank/DDBJ whole genome shotgun (WGS) entry which is preliminary data.</text>
</comment>
<keyword evidence="9 10" id="KW-0998">Cell outer membrane</keyword>
<dbReference type="Pfam" id="PF07715">
    <property type="entry name" value="Plug"/>
    <property type="match status" value="1"/>
</dbReference>
<protein>
    <submittedName>
        <fullName evidence="14">Iron complex outermembrane receptor protein</fullName>
    </submittedName>
</protein>
<evidence type="ECO:0000256" key="3">
    <source>
        <dbReference type="ARBA" id="ARBA00022452"/>
    </source>
</evidence>
<organism evidence="14 15">
    <name type="scientific">Balneicella halophila</name>
    <dbReference type="NCBI Taxonomy" id="1537566"/>
    <lineage>
        <taxon>Bacteria</taxon>
        <taxon>Pseudomonadati</taxon>
        <taxon>Bacteroidota</taxon>
        <taxon>Bacteroidia</taxon>
        <taxon>Bacteroidales</taxon>
        <taxon>Balneicellaceae</taxon>
        <taxon>Balneicella</taxon>
    </lineage>
</organism>
<feature type="domain" description="TonB-dependent receptor plug" evidence="13">
    <location>
        <begin position="83"/>
        <end position="188"/>
    </location>
</feature>
<keyword evidence="4 10" id="KW-0812">Transmembrane</keyword>
<dbReference type="InterPro" id="IPR036942">
    <property type="entry name" value="Beta-barrel_TonB_sf"/>
</dbReference>
<dbReference type="GO" id="GO:0044718">
    <property type="term" value="P:siderophore transmembrane transport"/>
    <property type="evidence" value="ECO:0007669"/>
    <property type="project" value="TreeGrafter"/>
</dbReference>
<dbReference type="Gene3D" id="2.170.130.10">
    <property type="entry name" value="TonB-dependent receptor, plug domain"/>
    <property type="match status" value="1"/>
</dbReference>
<evidence type="ECO:0000256" key="11">
    <source>
        <dbReference type="RuleBase" id="RU003357"/>
    </source>
</evidence>
<evidence type="ECO:0000256" key="10">
    <source>
        <dbReference type="PROSITE-ProRule" id="PRU01360"/>
    </source>
</evidence>
<evidence type="ECO:0000256" key="1">
    <source>
        <dbReference type="ARBA" id="ARBA00004571"/>
    </source>
</evidence>
<dbReference type="AlphaFoldDB" id="A0A7L4UNC7"/>
<evidence type="ECO:0000256" key="6">
    <source>
        <dbReference type="ARBA" id="ARBA00023077"/>
    </source>
</evidence>
<keyword evidence="7 10" id="KW-0472">Membrane</keyword>
<evidence type="ECO:0000313" key="14">
    <source>
        <dbReference type="EMBL" id="PVX49838.1"/>
    </source>
</evidence>
<evidence type="ECO:0000256" key="9">
    <source>
        <dbReference type="ARBA" id="ARBA00023237"/>
    </source>
</evidence>
<name>A0A7L4UNC7_BALHA</name>
<dbReference type="InterPro" id="IPR012910">
    <property type="entry name" value="Plug_dom"/>
</dbReference>
<dbReference type="PROSITE" id="PS52016">
    <property type="entry name" value="TONB_DEPENDENT_REC_3"/>
    <property type="match status" value="1"/>
</dbReference>
<dbReference type="PANTHER" id="PTHR30069">
    <property type="entry name" value="TONB-DEPENDENT OUTER MEMBRANE RECEPTOR"/>
    <property type="match status" value="1"/>
</dbReference>
<keyword evidence="5" id="KW-0732">Signal</keyword>
<keyword evidence="8 14" id="KW-0675">Receptor</keyword>
<evidence type="ECO:0000256" key="8">
    <source>
        <dbReference type="ARBA" id="ARBA00023170"/>
    </source>
</evidence>